<dbReference type="EMBL" id="NIDE01000002">
    <property type="protein sequence ID" value="OWK45832.1"/>
    <property type="molecule type" value="Genomic_DNA"/>
</dbReference>
<accession>A0A225DWR6</accession>
<keyword evidence="1" id="KW-0238">DNA-binding</keyword>
<gene>
    <name evidence="1" type="ORF">FRUB_02163</name>
</gene>
<comment type="caution">
    <text evidence="1">The sequence shown here is derived from an EMBL/GenBank/DDBJ whole genome shotgun (WGS) entry which is preliminary data.</text>
</comment>
<name>A0A225DWR6_9BACT</name>
<dbReference type="Proteomes" id="UP000214646">
    <property type="component" value="Unassembled WGS sequence"/>
</dbReference>
<dbReference type="OrthoDB" id="9805874at2"/>
<proteinExistence type="predicted"/>
<reference evidence="2" key="1">
    <citation type="submission" date="2017-06" db="EMBL/GenBank/DDBJ databases">
        <title>Genome analysis of Fimbriiglobus ruber SP5, the first member of the order Planctomycetales with confirmed chitinolytic capability.</title>
        <authorList>
            <person name="Ravin N.V."/>
            <person name="Rakitin A.L."/>
            <person name="Ivanova A.A."/>
            <person name="Beletsky A.V."/>
            <person name="Kulichevskaya I.S."/>
            <person name="Mardanov A.V."/>
            <person name="Dedysh S.N."/>
        </authorList>
    </citation>
    <scope>NUCLEOTIDE SEQUENCE [LARGE SCALE GENOMIC DNA]</scope>
    <source>
        <strain evidence="2">SP5</strain>
    </source>
</reference>
<dbReference type="RefSeq" id="WP_088253504.1">
    <property type="nucleotide sequence ID" value="NZ_NIDE01000002.1"/>
</dbReference>
<dbReference type="GO" id="GO:0003677">
    <property type="term" value="F:DNA binding"/>
    <property type="evidence" value="ECO:0007669"/>
    <property type="project" value="UniProtKB-KW"/>
</dbReference>
<organism evidence="1 2">
    <name type="scientific">Fimbriiglobus ruber</name>
    <dbReference type="NCBI Taxonomy" id="1908690"/>
    <lineage>
        <taxon>Bacteria</taxon>
        <taxon>Pseudomonadati</taxon>
        <taxon>Planctomycetota</taxon>
        <taxon>Planctomycetia</taxon>
        <taxon>Gemmatales</taxon>
        <taxon>Gemmataceae</taxon>
        <taxon>Fimbriiglobus</taxon>
    </lineage>
</organism>
<evidence type="ECO:0000313" key="1">
    <source>
        <dbReference type="EMBL" id="OWK45832.1"/>
    </source>
</evidence>
<protein>
    <submittedName>
        <fullName evidence="1">Putative DNA-binding protein Erf</fullName>
    </submittedName>
</protein>
<keyword evidence="2" id="KW-1185">Reference proteome</keyword>
<evidence type="ECO:0000313" key="2">
    <source>
        <dbReference type="Proteomes" id="UP000214646"/>
    </source>
</evidence>
<dbReference type="AlphaFoldDB" id="A0A225DWR6"/>
<sequence length="194" mass="20251">MNWITADNAGEVAAVTRRFLAPFDPPADDGTAPAGRRPSLDSRLVMDRLDAVVGVNNWSDAYTLLIAGEVECRLSVRIAGEWVTKAAVGSPGDDNAGNGRMKTAYADALARAAAKFGIGRYHDRPGTPDAAPPVERSPFARLFRAVTACETPAGLDAICAEVAGCKASGMLTPGELARLRKAAATAARRIAANS</sequence>